<dbReference type="eggNOG" id="COG1352">
    <property type="taxonomic scope" value="Bacteria"/>
</dbReference>
<keyword evidence="3 7" id="KW-0489">Methyltransferase</keyword>
<evidence type="ECO:0000313" key="7">
    <source>
        <dbReference type="EMBL" id="ADL53692.1"/>
    </source>
</evidence>
<dbReference type="InterPro" id="IPR026024">
    <property type="entry name" value="Chemotaxis_MeTrfase_CheR"/>
</dbReference>
<keyword evidence="5" id="KW-0949">S-adenosyl-L-methionine</keyword>
<dbReference type="Pfam" id="PF01739">
    <property type="entry name" value="CheR"/>
    <property type="match status" value="1"/>
</dbReference>
<dbReference type="AlphaFoldDB" id="D9SLQ5"/>
<dbReference type="SUPFAM" id="SSF53335">
    <property type="entry name" value="S-adenosyl-L-methionine-dependent methyltransferases"/>
    <property type="match status" value="1"/>
</dbReference>
<comment type="catalytic activity">
    <reaction evidence="1">
        <text>L-glutamyl-[protein] + S-adenosyl-L-methionine = [protein]-L-glutamate 5-O-methyl ester + S-adenosyl-L-homocysteine</text>
        <dbReference type="Rhea" id="RHEA:24452"/>
        <dbReference type="Rhea" id="RHEA-COMP:10208"/>
        <dbReference type="Rhea" id="RHEA-COMP:10311"/>
        <dbReference type="ChEBI" id="CHEBI:29973"/>
        <dbReference type="ChEBI" id="CHEBI:57856"/>
        <dbReference type="ChEBI" id="CHEBI:59789"/>
        <dbReference type="ChEBI" id="CHEBI:82795"/>
        <dbReference type="EC" id="2.1.1.80"/>
    </reaction>
</comment>
<dbReference type="KEGG" id="ccb:Clocel_4029"/>
<dbReference type="Gene3D" id="1.10.155.10">
    <property type="entry name" value="Chemotaxis receptor methyltransferase CheR, N-terminal domain"/>
    <property type="match status" value="1"/>
</dbReference>
<dbReference type="InterPro" id="IPR036804">
    <property type="entry name" value="CheR_N_sf"/>
</dbReference>
<feature type="domain" description="CheR-type methyltransferase" evidence="6">
    <location>
        <begin position="1"/>
        <end position="270"/>
    </location>
</feature>
<dbReference type="Pfam" id="PF03705">
    <property type="entry name" value="CheR_N"/>
    <property type="match status" value="1"/>
</dbReference>
<dbReference type="PIRSF" id="PIRSF000410">
    <property type="entry name" value="CheR"/>
    <property type="match status" value="1"/>
</dbReference>
<dbReference type="RefSeq" id="WP_010074040.1">
    <property type="nucleotide sequence ID" value="NC_014393.1"/>
</dbReference>
<dbReference type="InterPro" id="IPR000780">
    <property type="entry name" value="CheR_MeTrfase"/>
</dbReference>
<dbReference type="OrthoDB" id="9816309at2"/>
<gene>
    <name evidence="7" type="ordered locus">Clocel_4029</name>
</gene>
<evidence type="ECO:0000259" key="6">
    <source>
        <dbReference type="PROSITE" id="PS50123"/>
    </source>
</evidence>
<dbReference type="SUPFAM" id="SSF47757">
    <property type="entry name" value="Chemotaxis receptor methyltransferase CheR, N-terminal domain"/>
    <property type="match status" value="1"/>
</dbReference>
<dbReference type="SMART" id="SM00138">
    <property type="entry name" value="MeTrc"/>
    <property type="match status" value="1"/>
</dbReference>
<dbReference type="InterPro" id="IPR029063">
    <property type="entry name" value="SAM-dependent_MTases_sf"/>
</dbReference>
<evidence type="ECO:0000256" key="2">
    <source>
        <dbReference type="ARBA" id="ARBA00012534"/>
    </source>
</evidence>
<dbReference type="InterPro" id="IPR050903">
    <property type="entry name" value="Bact_Chemotaxis_MeTrfase"/>
</dbReference>
<dbReference type="HOGENOM" id="CLU_025854_0_0_9"/>
<proteinExistence type="predicted"/>
<dbReference type="GO" id="GO:0032259">
    <property type="term" value="P:methylation"/>
    <property type="evidence" value="ECO:0007669"/>
    <property type="project" value="UniProtKB-KW"/>
</dbReference>
<dbReference type="Gene3D" id="3.40.50.150">
    <property type="entry name" value="Vaccinia Virus protein VP39"/>
    <property type="match status" value="1"/>
</dbReference>
<sequence>MLTLKEHDFKELTDYIKKDYGIDLTKKRLLIEGRLSNMIVEKGFNNFHDYLNFIFQDASGKEVRNLINRLTTNHTFFMREKDHFDYFKNIILPYLEKECTDRDLRIWSAGCSSGEEPYTLAMIIADYFGKSKFMWDTKILATDISQKVLEVAENGIYPAEAMGSVPKYWIMKYFAKVGKESYQISKEIRDEVIYRNFNLMNEVFSFKSKFDIIFCRNVMIYFDQKTKEQLINKFYNSTKSGGYLFIGHSEAINKEETDYKYVMPAIYRKG</sequence>
<dbReference type="PROSITE" id="PS50123">
    <property type="entry name" value="CHER"/>
    <property type="match status" value="1"/>
</dbReference>
<dbReference type="PANTHER" id="PTHR24422">
    <property type="entry name" value="CHEMOTAXIS PROTEIN METHYLTRANSFERASE"/>
    <property type="match status" value="1"/>
</dbReference>
<dbReference type="EC" id="2.1.1.80" evidence="2"/>
<evidence type="ECO:0000256" key="1">
    <source>
        <dbReference type="ARBA" id="ARBA00001541"/>
    </source>
</evidence>
<dbReference type="Proteomes" id="UP000002730">
    <property type="component" value="Chromosome"/>
</dbReference>
<evidence type="ECO:0000256" key="3">
    <source>
        <dbReference type="ARBA" id="ARBA00022603"/>
    </source>
</evidence>
<evidence type="ECO:0000256" key="4">
    <source>
        <dbReference type="ARBA" id="ARBA00022679"/>
    </source>
</evidence>
<keyword evidence="8" id="KW-1185">Reference proteome</keyword>
<reference evidence="7 8" key="1">
    <citation type="submission" date="2010-08" db="EMBL/GenBank/DDBJ databases">
        <title>Complete sequence of Clostridium cellulovorans 743B.</title>
        <authorList>
            <consortium name="US DOE Joint Genome Institute"/>
            <person name="Lucas S."/>
            <person name="Copeland A."/>
            <person name="Lapidus A."/>
            <person name="Cheng J.-F."/>
            <person name="Bruce D."/>
            <person name="Goodwin L."/>
            <person name="Pitluck S."/>
            <person name="Chertkov O."/>
            <person name="Detter J.C."/>
            <person name="Han C."/>
            <person name="Tapia R."/>
            <person name="Land M."/>
            <person name="Hauser L."/>
            <person name="Chang Y.-J."/>
            <person name="Jeffries C."/>
            <person name="Kyrpides N."/>
            <person name="Ivanova N."/>
            <person name="Mikhailova N."/>
            <person name="Hemme C.L."/>
            <person name="Woyke T."/>
        </authorList>
    </citation>
    <scope>NUCLEOTIDE SEQUENCE [LARGE SCALE GENOMIC DNA]</scope>
    <source>
        <strain evidence="8">ATCC 35296 / DSM 3052 / OCM 3 / 743B</strain>
    </source>
</reference>
<evidence type="ECO:0000313" key="8">
    <source>
        <dbReference type="Proteomes" id="UP000002730"/>
    </source>
</evidence>
<protein>
    <recommendedName>
        <fullName evidence="2">protein-glutamate O-methyltransferase</fullName>
        <ecNumber evidence="2">2.1.1.80</ecNumber>
    </recommendedName>
</protein>
<dbReference type="EMBL" id="CP002160">
    <property type="protein sequence ID" value="ADL53692.1"/>
    <property type="molecule type" value="Genomic_DNA"/>
</dbReference>
<evidence type="ECO:0000256" key="5">
    <source>
        <dbReference type="ARBA" id="ARBA00022691"/>
    </source>
</evidence>
<dbReference type="PANTHER" id="PTHR24422:SF19">
    <property type="entry name" value="CHEMOTAXIS PROTEIN METHYLTRANSFERASE"/>
    <property type="match status" value="1"/>
</dbReference>
<accession>D9SLQ5</accession>
<name>D9SLQ5_CLOC7</name>
<dbReference type="STRING" id="573061.Clocel_4029"/>
<keyword evidence="4 7" id="KW-0808">Transferase</keyword>
<dbReference type="InterPro" id="IPR022642">
    <property type="entry name" value="CheR_C"/>
</dbReference>
<dbReference type="InterPro" id="IPR022641">
    <property type="entry name" value="CheR_N"/>
</dbReference>
<dbReference type="GO" id="GO:0008983">
    <property type="term" value="F:protein-glutamate O-methyltransferase activity"/>
    <property type="evidence" value="ECO:0007669"/>
    <property type="project" value="UniProtKB-EC"/>
</dbReference>
<dbReference type="PRINTS" id="PR00996">
    <property type="entry name" value="CHERMTFRASE"/>
</dbReference>
<organism evidence="7 8">
    <name type="scientific">Clostridium cellulovorans (strain ATCC 35296 / DSM 3052 / OCM 3 / 743B)</name>
    <dbReference type="NCBI Taxonomy" id="573061"/>
    <lineage>
        <taxon>Bacteria</taxon>
        <taxon>Bacillati</taxon>
        <taxon>Bacillota</taxon>
        <taxon>Clostridia</taxon>
        <taxon>Eubacteriales</taxon>
        <taxon>Clostridiaceae</taxon>
        <taxon>Clostridium</taxon>
    </lineage>
</organism>